<dbReference type="EMBL" id="NBNE01023419">
    <property type="protein sequence ID" value="OWY90275.1"/>
    <property type="molecule type" value="Genomic_DNA"/>
</dbReference>
<feature type="non-terminal residue" evidence="2">
    <location>
        <position position="1"/>
    </location>
</feature>
<evidence type="ECO:0000256" key="1">
    <source>
        <dbReference type="SAM" id="Phobius"/>
    </source>
</evidence>
<gene>
    <name evidence="2" type="ORF">PHMEG_00041676</name>
</gene>
<keyword evidence="1" id="KW-0472">Membrane</keyword>
<evidence type="ECO:0000313" key="3">
    <source>
        <dbReference type="Proteomes" id="UP000198211"/>
    </source>
</evidence>
<evidence type="ECO:0000313" key="2">
    <source>
        <dbReference type="EMBL" id="OWY90275.1"/>
    </source>
</evidence>
<accession>A0A225UB56</accession>
<proteinExistence type="predicted"/>
<keyword evidence="1" id="KW-0812">Transmembrane</keyword>
<feature type="transmembrane region" description="Helical" evidence="1">
    <location>
        <begin position="38"/>
        <end position="56"/>
    </location>
</feature>
<organism evidence="2 3">
    <name type="scientific">Phytophthora megakarya</name>
    <dbReference type="NCBI Taxonomy" id="4795"/>
    <lineage>
        <taxon>Eukaryota</taxon>
        <taxon>Sar</taxon>
        <taxon>Stramenopiles</taxon>
        <taxon>Oomycota</taxon>
        <taxon>Peronosporomycetes</taxon>
        <taxon>Peronosporales</taxon>
        <taxon>Peronosporaceae</taxon>
        <taxon>Phytophthora</taxon>
    </lineage>
</organism>
<name>A0A225UB56_9STRA</name>
<dbReference type="OrthoDB" id="79339at2759"/>
<protein>
    <submittedName>
        <fullName evidence="2">Pol Polyprotein</fullName>
    </submittedName>
</protein>
<reference evidence="3" key="1">
    <citation type="submission" date="2017-03" db="EMBL/GenBank/DDBJ databases">
        <title>Phytopthora megakarya and P. palmivora, two closely related causual agents of cacao black pod achieved similar genome size and gene model numbers by different mechanisms.</title>
        <authorList>
            <person name="Ali S."/>
            <person name="Shao J."/>
            <person name="Larry D.J."/>
            <person name="Kronmiller B."/>
            <person name="Shen D."/>
            <person name="Strem M.D."/>
            <person name="Melnick R.L."/>
            <person name="Guiltinan M.J."/>
            <person name="Tyler B.M."/>
            <person name="Meinhardt L.W."/>
            <person name="Bailey B.A."/>
        </authorList>
    </citation>
    <scope>NUCLEOTIDE SEQUENCE [LARGE SCALE GENOMIC DNA]</scope>
    <source>
        <strain evidence="3">zdho120</strain>
    </source>
</reference>
<dbReference type="AlphaFoldDB" id="A0A225UB56"/>
<keyword evidence="1" id="KW-1133">Transmembrane helix</keyword>
<dbReference type="Proteomes" id="UP000198211">
    <property type="component" value="Unassembled WGS sequence"/>
</dbReference>
<keyword evidence="3" id="KW-1185">Reference proteome</keyword>
<comment type="caution">
    <text evidence="2">The sequence shown here is derived from an EMBL/GenBank/DDBJ whole genome shotgun (WGS) entry which is preliminary data.</text>
</comment>
<sequence>YLGIPFGNFDTSTQLATQLDEKLMTRLRLWKGRARTLMGRRLIVQVVILSLIWYFSTTVNIPIRYINRWQAVVTRYALYNRVNTSAGGINVVKKTLQPSRESKME</sequence>